<feature type="compositionally biased region" description="Polar residues" evidence="2">
    <location>
        <begin position="314"/>
        <end position="325"/>
    </location>
</feature>
<feature type="coiled-coil region" evidence="1">
    <location>
        <begin position="714"/>
        <end position="832"/>
    </location>
</feature>
<comment type="caution">
    <text evidence="3">The sequence shown here is derived from an EMBL/GenBank/DDBJ whole genome shotgun (WGS) entry which is preliminary data.</text>
</comment>
<organism evidence="3 4">
    <name type="scientific">Pythium oligandrum</name>
    <name type="common">Mycoparasitic fungus</name>
    <dbReference type="NCBI Taxonomy" id="41045"/>
    <lineage>
        <taxon>Eukaryota</taxon>
        <taxon>Sar</taxon>
        <taxon>Stramenopiles</taxon>
        <taxon>Oomycota</taxon>
        <taxon>Peronosporomycetes</taxon>
        <taxon>Pythiales</taxon>
        <taxon>Pythiaceae</taxon>
        <taxon>Pythium</taxon>
    </lineage>
</organism>
<protein>
    <recommendedName>
        <fullName evidence="5">Fas-binding factor 1</fullName>
    </recommendedName>
</protein>
<dbReference type="OrthoDB" id="168393at2759"/>
<feature type="compositionally biased region" description="Acidic residues" evidence="2">
    <location>
        <begin position="152"/>
        <end position="164"/>
    </location>
</feature>
<feature type="compositionally biased region" description="Low complexity" evidence="2">
    <location>
        <begin position="1343"/>
        <end position="1361"/>
    </location>
</feature>
<feature type="compositionally biased region" description="Polar residues" evidence="2">
    <location>
        <begin position="568"/>
        <end position="583"/>
    </location>
</feature>
<feature type="region of interest" description="Disordered" evidence="2">
    <location>
        <begin position="1"/>
        <end position="43"/>
    </location>
</feature>
<sequence>MSLTSGLISVNGGGKQAPVKKNDLTGGLISLGGGGGRRKAADDDDFGDFDVDDLLLDDVDSGKTKSKGGKSASPTSKSSSYKKKKKSSGSSSSSSKKKKDKDKSKSSLSFLDDEDSTEIVVPVKKNARLDDEFARMLGLEEDTAVLSSVVSNDDDMKEDVEDDTPMSPPSYSFSRTKESDKDAFSAFSNGDRSPKATQEEDTKDADDENGGGGLSAAFFKDDNEPVRPRGAAATGDNDFLSFLSSPSTNGRRGGRGGGRRGGGGAADVDPLGSLGGGGESKPKSGLDDLFSSKPSRSSPFSEPEQAYEKPTPNPQEHQPQRSTFDTLFGSKRREDPPPSTKSAVEKKETSVGNDLLAELFPEQSSKKAQPSRDVTSTSASRQNRDEAQQQDDLLAELFAGEPLKLPTKKETPPRVDKDPIPSYSRPPRHANKEEPRSDALKRPSYEAVSEPPPVKASSQVAAAPTASQANTGDARDSLLKDLLGDEPSILSPSPPRSRRRATSNANSTGSPSPTPAPAPAPVPEPESPVVASVVEAQVSGRRKSPVSSPQPRTSSPAITPLKVAAASIQETPQSPVEQPSPGKTKTLVVGTPSKAREVAFEQAKDELLEEILSSTPAQSPVGKTVTESRQSPPSSRRNSYSLWFDNEVESNSPIRPRRRSSSRSPLRPSAVDEDSNTSNAMVRTPPDPQVVMVRDTNAEEELRRAHTNELATIRNQHEGAVAQLRLTIETLEKELESKRERIEALATEGSTHRTASQRMQLENQALLDQLTALQRQHAELRTEHQTLETQYALQNTQASLWTREKDGFLQQIQSVEAQQRALREELMRSKQDHQTTQLQFSQYKNEKEHEAHLQSHKERQHMDQLYHQLQRSLVHLQMLQDQVTYDDTIKRDVEDATRMRMLTSLEASSRSYAQQTESECHRLGSLLSTLETTLRHFRQEHLEEKERLRQEQMRLNALSAHFQAQSHVLHEQSDNNTQLLSSYLQSSLQDVRMAESRLVTRRQALEKQEKQLFEDRASFAALREAWLEQRTQEQAELDQQRTQLAREWRSLEHERDDLDTVVAEHEDAFRELNEMQQALEDEKIRLGMWARKIAEMAQRCETATQQIVAKENEMARERTANASREQQWQQREESVTAAQRKLDEREGRLLAQRQQMELARRRLMEERKVQLQARCQQKDRSFVVNTPVLPTKSDHVHKATSVSNALAGSLHISSKPVSSSLLTGFTGRTTTLGVASQSNFAPKTAVSQAMESLAPPVWQDPSGLSPAFRQMIEENWQRQQWDLGIADAALQKERMWINCIGIDTSAPKYQEHKTGGSLVATRDQTATSIKPKPASSIRPPPGSSMRSGVSVSSSPRVSVNL</sequence>
<dbReference type="Proteomes" id="UP000794436">
    <property type="component" value="Unassembled WGS sequence"/>
</dbReference>
<feature type="compositionally biased region" description="Low complexity" evidence="2">
    <location>
        <begin position="628"/>
        <end position="641"/>
    </location>
</feature>
<feature type="compositionally biased region" description="Low complexity" evidence="2">
    <location>
        <begin position="291"/>
        <end position="304"/>
    </location>
</feature>
<feature type="compositionally biased region" description="Basic and acidic residues" evidence="2">
    <location>
        <begin position="430"/>
        <end position="444"/>
    </location>
</feature>
<dbReference type="EMBL" id="SPLM01000001">
    <property type="protein sequence ID" value="TMW69426.1"/>
    <property type="molecule type" value="Genomic_DNA"/>
</dbReference>
<accession>A0A8K1CT80</accession>
<evidence type="ECO:0008006" key="5">
    <source>
        <dbReference type="Google" id="ProtNLM"/>
    </source>
</evidence>
<feature type="compositionally biased region" description="Low complexity" evidence="2">
    <location>
        <begin position="69"/>
        <end position="79"/>
    </location>
</feature>
<keyword evidence="4" id="KW-1185">Reference proteome</keyword>
<evidence type="ECO:0000256" key="1">
    <source>
        <dbReference type="SAM" id="Coils"/>
    </source>
</evidence>
<proteinExistence type="predicted"/>
<feature type="compositionally biased region" description="Polar residues" evidence="2">
    <location>
        <begin position="456"/>
        <end position="471"/>
    </location>
</feature>
<feature type="region of interest" description="Disordered" evidence="2">
    <location>
        <begin position="1116"/>
        <end position="1137"/>
    </location>
</feature>
<feature type="compositionally biased region" description="Low complexity" evidence="2">
    <location>
        <begin position="527"/>
        <end position="539"/>
    </location>
</feature>
<name>A0A8K1CT80_PYTOL</name>
<feature type="region of interest" description="Disordered" evidence="2">
    <location>
        <begin position="609"/>
        <end position="687"/>
    </location>
</feature>
<reference evidence="3" key="1">
    <citation type="submission" date="2019-03" db="EMBL/GenBank/DDBJ databases">
        <title>Long read genome sequence of the mycoparasitic Pythium oligandrum ATCC 38472 isolated from sugarbeet rhizosphere.</title>
        <authorList>
            <person name="Gaulin E."/>
        </authorList>
    </citation>
    <scope>NUCLEOTIDE SEQUENCE</scope>
    <source>
        <strain evidence="3">ATCC 38472_TT</strain>
    </source>
</reference>
<keyword evidence="1" id="KW-0175">Coiled coil</keyword>
<feature type="compositionally biased region" description="Polar residues" evidence="2">
    <location>
        <begin position="362"/>
        <end position="381"/>
    </location>
</feature>
<feature type="region of interest" description="Disordered" evidence="2">
    <location>
        <begin position="1313"/>
        <end position="1361"/>
    </location>
</feature>
<feature type="compositionally biased region" description="Pro residues" evidence="2">
    <location>
        <begin position="512"/>
        <end position="526"/>
    </location>
</feature>
<feature type="compositionally biased region" description="Basic and acidic residues" evidence="2">
    <location>
        <begin position="407"/>
        <end position="419"/>
    </location>
</feature>
<feature type="compositionally biased region" description="Basic and acidic residues" evidence="2">
    <location>
        <begin position="473"/>
        <end position="483"/>
    </location>
</feature>
<evidence type="ECO:0000313" key="3">
    <source>
        <dbReference type="EMBL" id="TMW69426.1"/>
    </source>
</evidence>
<feature type="compositionally biased region" description="Polar residues" evidence="2">
    <location>
        <begin position="545"/>
        <end position="557"/>
    </location>
</feature>
<evidence type="ECO:0000313" key="4">
    <source>
        <dbReference type="Proteomes" id="UP000794436"/>
    </source>
</evidence>
<gene>
    <name evidence="3" type="ORF">Poli38472_001582</name>
</gene>
<feature type="region of interest" description="Disordered" evidence="2">
    <location>
        <begin position="141"/>
        <end position="590"/>
    </location>
</feature>
<evidence type="ECO:0000256" key="2">
    <source>
        <dbReference type="SAM" id="MobiDB-lite"/>
    </source>
</evidence>
<feature type="compositionally biased region" description="Low complexity" evidence="2">
    <location>
        <begin position="502"/>
        <end position="511"/>
    </location>
</feature>
<feature type="region of interest" description="Disordered" evidence="2">
    <location>
        <begin position="58"/>
        <end position="125"/>
    </location>
</feature>